<dbReference type="GO" id="GO:0043041">
    <property type="term" value="P:amino acid activation for nonribosomal peptide biosynthetic process"/>
    <property type="evidence" value="ECO:0007669"/>
    <property type="project" value="TreeGrafter"/>
</dbReference>
<dbReference type="GO" id="GO:0031177">
    <property type="term" value="F:phosphopantetheine binding"/>
    <property type="evidence" value="ECO:0007669"/>
    <property type="project" value="InterPro"/>
</dbReference>
<dbReference type="PROSITE" id="PS00012">
    <property type="entry name" value="PHOSPHOPANTETHEINE"/>
    <property type="match status" value="1"/>
</dbReference>
<dbReference type="FunFam" id="1.10.1200.10:FF:000016">
    <property type="entry name" value="Non-ribosomal peptide synthase"/>
    <property type="match status" value="1"/>
</dbReference>
<dbReference type="SUPFAM" id="SSF56801">
    <property type="entry name" value="Acetyl-CoA synthetase-like"/>
    <property type="match status" value="2"/>
</dbReference>
<dbReference type="InterPro" id="IPR020806">
    <property type="entry name" value="PKS_PP-bd"/>
</dbReference>
<evidence type="ECO:0000256" key="3">
    <source>
        <dbReference type="ARBA" id="ARBA00022553"/>
    </source>
</evidence>
<dbReference type="Gene3D" id="1.10.1200.10">
    <property type="entry name" value="ACP-like"/>
    <property type="match status" value="1"/>
</dbReference>
<keyword evidence="2" id="KW-0596">Phosphopantetheine</keyword>
<reference evidence="6 7" key="1">
    <citation type="submission" date="2019-06" db="EMBL/GenBank/DDBJ databases">
        <authorList>
            <person name="Livingstone P."/>
            <person name="Whitworth D."/>
        </authorList>
    </citation>
    <scope>NUCLEOTIDE SEQUENCE [LARGE SCALE GENOMIC DNA]</scope>
    <source>
        <strain evidence="6 7">AM401</strain>
    </source>
</reference>
<evidence type="ECO:0000256" key="1">
    <source>
        <dbReference type="ARBA" id="ARBA00001957"/>
    </source>
</evidence>
<dbReference type="OrthoDB" id="9803968at2"/>
<feature type="compositionally biased region" description="Basic and acidic residues" evidence="4">
    <location>
        <begin position="38"/>
        <end position="52"/>
    </location>
</feature>
<sequence length="1335" mass="144405">MTVPDDSAPASPSQQGRKVPPVDSVAAPGAATPLPEHAPAHEPGPRPVLSDEQRQRVLSTFNASEREFEGGDTVVACFEQQVDRAPDATALDFEGTRLTYRELDERANRLARHLRSLSVGPETRVALCAERSVEQVVGMLGILKAGGAFVPLDPAHPPERQGFMLSDSGAPVVLAHQRVMDELPLRGEMLVELEGTRPEYAHLPVGRLDAVATPEHLAYVIYTSGSTGRPKGVLVPHAGLRNTALAAVQAHGFRPEDRVLQFASMTFDASVCEVFATLLAGATLVLAPQERLLPDAPLRALLRERAVTAVTLTPSVLAQLETEGLEGLRTVISAGEALPIAVAERWSEGRRMLNAYGPTEASVCAAITPHAVVPGAITLGTPWPNTRLYVLDEALEPLPPGVAGELYIGGVGVARGYLGRPDLTAERFLPHPFSPIPGARLYRTGDLARWTPDGELEYAGRADTQVKLRGMRVEPGEVEALLARHPEVREVAVLAREVTAGELSLVAFIAPDVGLDAARVSTALRAWLRQQLPEHLVPSVLMTLSTLPLTTSGKVDRRALGVMPLERGDASGALPGGEPRGKLEALLAGLFQQVLGVERVGRDSDFFDLGGHSLSATRLLARVQHAVGVELPLSALFSHATVASLARALGPKAASLGAPLAGPTQLPIDAVPMTSLAQERLWFLQQLQPDSAAYLVVDALEFRGVLSVPAMEATLRRMVERHAALRVTFTPVEGSPRLHTHAVHEPVLAVEDLSRLPREAGTPEAVLQRRLSEEAARPLSLEDGPLYRFRLFSVGPEQHVLLLVLHHLVVDGLSMGILLNELARTYSAVQEGREPTPAPVTMTYADVSAWQRTPEVRAREDIHLEYWKRQLAGAPALLMLPTDKPRPPVLSDRGAYSRRHVLPREVRQRLEALCRHHQVTPFMALYAVFATLLHRYSGEQELCIGTPVSGRSHESTEEIVGLFINTLVLRTHLLPAAPFSMLLAHVWAMSLETFSHQHAPFERVVDALHVERSLSHAPLFQVMFDLRRVDSPLSFTGLSSQHVFVDNGTSQLDLALTATELPDSSLQLFFQFRTDLFEHASVERMLSHFVLLLEQALAAPQLPLSELSLLDADERRRVLLDFNDTERAFDADGTVASLLEATFARTPDAVALVAPDATLTFAQLHARASRLASHLAALGARPEAVVGVCVERSSEAVVSLLAVHLTGAACLPLEPSHPPARRALLLQQSRASLVVASPSLFDGVQLDAVLVQPQDALRPGAALAQPSRAHPDNLAYILYTSGSTGVPKGVLSTQQNVVHCFDAFDSLYSTSPGHTWAASGSLSFDIHQEEILFSL</sequence>
<dbReference type="InterPro" id="IPR006162">
    <property type="entry name" value="Ppantetheine_attach_site"/>
</dbReference>
<dbReference type="GO" id="GO:0003824">
    <property type="term" value="F:catalytic activity"/>
    <property type="evidence" value="ECO:0007669"/>
    <property type="project" value="InterPro"/>
</dbReference>
<keyword evidence="3" id="KW-0597">Phosphoprotein</keyword>
<dbReference type="InterPro" id="IPR036736">
    <property type="entry name" value="ACP-like_sf"/>
</dbReference>
<evidence type="ECO:0000313" key="6">
    <source>
        <dbReference type="EMBL" id="TQF14647.1"/>
    </source>
</evidence>
<dbReference type="Pfam" id="PF00501">
    <property type="entry name" value="AMP-binding"/>
    <property type="match status" value="2"/>
</dbReference>
<dbReference type="CDD" id="cd05930">
    <property type="entry name" value="A_NRPS"/>
    <property type="match status" value="1"/>
</dbReference>
<dbReference type="InterPro" id="IPR023213">
    <property type="entry name" value="CAT-like_dom_sf"/>
</dbReference>
<dbReference type="Gene3D" id="3.30.559.10">
    <property type="entry name" value="Chloramphenicol acetyltransferase-like domain"/>
    <property type="match status" value="1"/>
</dbReference>
<dbReference type="SUPFAM" id="SSF47336">
    <property type="entry name" value="ACP-like"/>
    <property type="match status" value="1"/>
</dbReference>
<dbReference type="Pfam" id="PF13193">
    <property type="entry name" value="AMP-binding_C"/>
    <property type="match status" value="1"/>
</dbReference>
<dbReference type="PROSITE" id="PS00455">
    <property type="entry name" value="AMP_BINDING"/>
    <property type="match status" value="2"/>
</dbReference>
<dbReference type="PROSITE" id="PS50075">
    <property type="entry name" value="CARRIER"/>
    <property type="match status" value="1"/>
</dbReference>
<comment type="caution">
    <text evidence="6">The sequence shown here is derived from an EMBL/GenBank/DDBJ whole genome shotgun (WGS) entry which is preliminary data.</text>
</comment>
<dbReference type="SUPFAM" id="SSF52777">
    <property type="entry name" value="CoA-dependent acyltransferases"/>
    <property type="match status" value="2"/>
</dbReference>
<dbReference type="InterPro" id="IPR045851">
    <property type="entry name" value="AMP-bd_C_sf"/>
</dbReference>
<accession>A0A540X059</accession>
<dbReference type="InterPro" id="IPR009081">
    <property type="entry name" value="PP-bd_ACP"/>
</dbReference>
<name>A0A540X059_9BACT</name>
<dbReference type="Gene3D" id="2.30.38.10">
    <property type="entry name" value="Luciferase, Domain 3"/>
    <property type="match status" value="1"/>
</dbReference>
<proteinExistence type="predicted"/>
<organism evidence="6 7">
    <name type="scientific">Myxococcus llanfairpwllgwyngyllgogerychwyrndrobwllllantysiliogogogochensis</name>
    <dbReference type="NCBI Taxonomy" id="2590453"/>
    <lineage>
        <taxon>Bacteria</taxon>
        <taxon>Pseudomonadati</taxon>
        <taxon>Myxococcota</taxon>
        <taxon>Myxococcia</taxon>
        <taxon>Myxococcales</taxon>
        <taxon>Cystobacterineae</taxon>
        <taxon>Myxococcaceae</taxon>
        <taxon>Myxococcus</taxon>
    </lineage>
</organism>
<evidence type="ECO:0000256" key="4">
    <source>
        <dbReference type="SAM" id="MobiDB-lite"/>
    </source>
</evidence>
<dbReference type="Pfam" id="PF00668">
    <property type="entry name" value="Condensation"/>
    <property type="match status" value="1"/>
</dbReference>
<dbReference type="Gene3D" id="3.30.300.30">
    <property type="match status" value="1"/>
</dbReference>
<dbReference type="InterPro" id="IPR025110">
    <property type="entry name" value="AMP-bd_C"/>
</dbReference>
<dbReference type="Proteomes" id="UP000315369">
    <property type="component" value="Unassembled WGS sequence"/>
</dbReference>
<dbReference type="NCBIfam" id="TIGR01733">
    <property type="entry name" value="AA-adenyl-dom"/>
    <property type="match status" value="1"/>
</dbReference>
<evidence type="ECO:0000313" key="7">
    <source>
        <dbReference type="Proteomes" id="UP000315369"/>
    </source>
</evidence>
<dbReference type="InterPro" id="IPR042099">
    <property type="entry name" value="ANL_N_sf"/>
</dbReference>
<keyword evidence="7" id="KW-1185">Reference proteome</keyword>
<comment type="cofactor">
    <cofactor evidence="1">
        <name>pantetheine 4'-phosphate</name>
        <dbReference type="ChEBI" id="CHEBI:47942"/>
    </cofactor>
</comment>
<dbReference type="SMART" id="SM00823">
    <property type="entry name" value="PKS_PP"/>
    <property type="match status" value="1"/>
</dbReference>
<dbReference type="FunFam" id="2.30.38.10:FF:000001">
    <property type="entry name" value="Non-ribosomal peptide synthetase PvdI"/>
    <property type="match status" value="1"/>
</dbReference>
<feature type="region of interest" description="Disordered" evidence="4">
    <location>
        <begin position="1"/>
        <end position="52"/>
    </location>
</feature>
<dbReference type="Gene3D" id="3.30.559.30">
    <property type="entry name" value="Nonribosomal peptide synthetase, condensation domain"/>
    <property type="match status" value="1"/>
</dbReference>
<dbReference type="InterPro" id="IPR020845">
    <property type="entry name" value="AMP-binding_CS"/>
</dbReference>
<evidence type="ECO:0000259" key="5">
    <source>
        <dbReference type="PROSITE" id="PS50075"/>
    </source>
</evidence>
<dbReference type="Gene3D" id="3.40.50.12780">
    <property type="entry name" value="N-terminal domain of ligase-like"/>
    <property type="match status" value="1"/>
</dbReference>
<protein>
    <submittedName>
        <fullName evidence="6">Amino acid adenylation domain-containing protein</fullName>
    </submittedName>
</protein>
<dbReference type="GO" id="GO:0044550">
    <property type="term" value="P:secondary metabolite biosynthetic process"/>
    <property type="evidence" value="ECO:0007669"/>
    <property type="project" value="TreeGrafter"/>
</dbReference>
<dbReference type="PANTHER" id="PTHR45527:SF1">
    <property type="entry name" value="FATTY ACID SYNTHASE"/>
    <property type="match status" value="1"/>
</dbReference>
<dbReference type="GO" id="GO:0005737">
    <property type="term" value="C:cytoplasm"/>
    <property type="evidence" value="ECO:0007669"/>
    <property type="project" value="TreeGrafter"/>
</dbReference>
<dbReference type="CDD" id="cd19531">
    <property type="entry name" value="LCL_NRPS-like"/>
    <property type="match status" value="1"/>
</dbReference>
<dbReference type="Gene3D" id="3.40.50.980">
    <property type="match status" value="2"/>
</dbReference>
<dbReference type="EMBL" id="VIFM01000063">
    <property type="protein sequence ID" value="TQF14647.1"/>
    <property type="molecule type" value="Genomic_DNA"/>
</dbReference>
<feature type="non-terminal residue" evidence="6">
    <location>
        <position position="1335"/>
    </location>
</feature>
<dbReference type="PANTHER" id="PTHR45527">
    <property type="entry name" value="NONRIBOSOMAL PEPTIDE SYNTHETASE"/>
    <property type="match status" value="1"/>
</dbReference>
<gene>
    <name evidence="6" type="ORF">FJV41_17825</name>
</gene>
<dbReference type="InterPro" id="IPR001242">
    <property type="entry name" value="Condensation_dom"/>
</dbReference>
<dbReference type="GO" id="GO:0072330">
    <property type="term" value="P:monocarboxylic acid biosynthetic process"/>
    <property type="evidence" value="ECO:0007669"/>
    <property type="project" value="UniProtKB-ARBA"/>
</dbReference>
<evidence type="ECO:0000256" key="2">
    <source>
        <dbReference type="ARBA" id="ARBA00022450"/>
    </source>
</evidence>
<dbReference type="InterPro" id="IPR010071">
    <property type="entry name" value="AA_adenyl_dom"/>
</dbReference>
<dbReference type="FunFam" id="3.40.50.980:FF:000001">
    <property type="entry name" value="Non-ribosomal peptide synthetase"/>
    <property type="match status" value="1"/>
</dbReference>
<feature type="domain" description="Carrier" evidence="5">
    <location>
        <begin position="578"/>
        <end position="653"/>
    </location>
</feature>
<dbReference type="FunFam" id="3.40.50.12780:FF:000012">
    <property type="entry name" value="Non-ribosomal peptide synthetase"/>
    <property type="match status" value="1"/>
</dbReference>
<dbReference type="InterPro" id="IPR000873">
    <property type="entry name" value="AMP-dep_synth/lig_dom"/>
</dbReference>
<dbReference type="Pfam" id="PF00550">
    <property type="entry name" value="PP-binding"/>
    <property type="match status" value="1"/>
</dbReference>